<dbReference type="RefSeq" id="WP_073617340.1">
    <property type="nucleotide sequence ID" value="NZ_FRFE01000084.1"/>
</dbReference>
<gene>
    <name evidence="1" type="ORF">SAMN02745220_05343</name>
</gene>
<keyword evidence="2" id="KW-1185">Reference proteome</keyword>
<name>A0A1M7YMM7_9BACT</name>
<sequence>MIFYTGKFGPLDRLRTIIDMIREDDGAAGRTFPLGQYLGGLLGGVFVPLPNVAMEPDVEMMQRVSAVMLETAEAIEEARKAWLDNMPGEITRQERGCA</sequence>
<dbReference type="EMBL" id="FRFE01000084">
    <property type="protein sequence ID" value="SHO53860.1"/>
    <property type="molecule type" value="Genomic_DNA"/>
</dbReference>
<evidence type="ECO:0000313" key="1">
    <source>
        <dbReference type="EMBL" id="SHO53860.1"/>
    </source>
</evidence>
<accession>A0A1M7YMM7</accession>
<protein>
    <submittedName>
        <fullName evidence="1">Uncharacterized protein</fullName>
    </submittedName>
</protein>
<dbReference type="AlphaFoldDB" id="A0A1M7YMM7"/>
<evidence type="ECO:0000313" key="2">
    <source>
        <dbReference type="Proteomes" id="UP000184603"/>
    </source>
</evidence>
<reference evidence="1 2" key="1">
    <citation type="submission" date="2016-12" db="EMBL/GenBank/DDBJ databases">
        <authorList>
            <person name="Song W.-J."/>
            <person name="Kurnit D.M."/>
        </authorList>
    </citation>
    <scope>NUCLEOTIDE SEQUENCE [LARGE SCALE GENOMIC DNA]</scope>
    <source>
        <strain evidence="1 2">DSM 18488</strain>
    </source>
</reference>
<dbReference type="Proteomes" id="UP000184603">
    <property type="component" value="Unassembled WGS sequence"/>
</dbReference>
<organism evidence="1 2">
    <name type="scientific">Desulfopila aestuarii DSM 18488</name>
    <dbReference type="NCBI Taxonomy" id="1121416"/>
    <lineage>
        <taxon>Bacteria</taxon>
        <taxon>Pseudomonadati</taxon>
        <taxon>Thermodesulfobacteriota</taxon>
        <taxon>Desulfobulbia</taxon>
        <taxon>Desulfobulbales</taxon>
        <taxon>Desulfocapsaceae</taxon>
        <taxon>Desulfopila</taxon>
    </lineage>
</organism>
<proteinExistence type="predicted"/>